<feature type="region of interest" description="Disordered" evidence="1">
    <location>
        <begin position="44"/>
        <end position="63"/>
    </location>
</feature>
<name>A0ABN8YHE8_RANTA</name>
<sequence>MQGRHTGVLNSPPCPPARRASGWRRLQVSFLACWVVRAGERSEEAWPPKKGLPARRDTSMSRPVLTDSFTDTGCCRGAANADGQDGCLETCCKTAQYRSCLAVHEAQAVVRIECDSRQFSP</sequence>
<evidence type="ECO:0000313" key="3">
    <source>
        <dbReference type="Proteomes" id="UP001176941"/>
    </source>
</evidence>
<proteinExistence type="predicted"/>
<reference evidence="2" key="1">
    <citation type="submission" date="2023-04" db="EMBL/GenBank/DDBJ databases">
        <authorList>
            <consortium name="ELIXIR-Norway"/>
        </authorList>
    </citation>
    <scope>NUCLEOTIDE SEQUENCE [LARGE SCALE GENOMIC DNA]</scope>
</reference>
<accession>A0ABN8YHE8</accession>
<evidence type="ECO:0000313" key="2">
    <source>
        <dbReference type="EMBL" id="CAI9160888.1"/>
    </source>
</evidence>
<evidence type="ECO:0000256" key="1">
    <source>
        <dbReference type="SAM" id="MobiDB-lite"/>
    </source>
</evidence>
<protein>
    <recommendedName>
        <fullName evidence="4">Secreted protein</fullName>
    </recommendedName>
</protein>
<evidence type="ECO:0008006" key="4">
    <source>
        <dbReference type="Google" id="ProtNLM"/>
    </source>
</evidence>
<gene>
    <name evidence="2" type="ORF">MRATA1EN1_LOCUS9850</name>
</gene>
<dbReference type="EMBL" id="OX459938">
    <property type="protein sequence ID" value="CAI9160888.1"/>
    <property type="molecule type" value="Genomic_DNA"/>
</dbReference>
<organism evidence="2 3">
    <name type="scientific">Rangifer tarandus platyrhynchus</name>
    <name type="common">Svalbard reindeer</name>
    <dbReference type="NCBI Taxonomy" id="3082113"/>
    <lineage>
        <taxon>Eukaryota</taxon>
        <taxon>Metazoa</taxon>
        <taxon>Chordata</taxon>
        <taxon>Craniata</taxon>
        <taxon>Vertebrata</taxon>
        <taxon>Euteleostomi</taxon>
        <taxon>Mammalia</taxon>
        <taxon>Eutheria</taxon>
        <taxon>Laurasiatheria</taxon>
        <taxon>Artiodactyla</taxon>
        <taxon>Ruminantia</taxon>
        <taxon>Pecora</taxon>
        <taxon>Cervidae</taxon>
        <taxon>Odocoileinae</taxon>
        <taxon>Rangifer</taxon>
    </lineage>
</organism>
<dbReference type="Proteomes" id="UP001176941">
    <property type="component" value="Chromosome 2"/>
</dbReference>
<keyword evidence="3" id="KW-1185">Reference proteome</keyword>